<evidence type="ECO:0000313" key="2">
    <source>
        <dbReference type="EMBL" id="MDL5376519.1"/>
    </source>
</evidence>
<accession>A0ABT7MMU1</accession>
<feature type="signal peptide" evidence="1">
    <location>
        <begin position="1"/>
        <end position="22"/>
    </location>
</feature>
<name>A0ABT7MMU1_9BACL</name>
<evidence type="ECO:0000313" key="3">
    <source>
        <dbReference type="Proteomes" id="UP001230807"/>
    </source>
</evidence>
<dbReference type="RefSeq" id="WP_214751651.1">
    <property type="nucleotide sequence ID" value="NZ_CP183077.1"/>
</dbReference>
<protein>
    <recommendedName>
        <fullName evidence="4">Lipoprotein</fullName>
    </recommendedName>
</protein>
<feature type="chain" id="PRO_5045489977" description="Lipoprotein" evidence="1">
    <location>
        <begin position="23"/>
        <end position="271"/>
    </location>
</feature>
<keyword evidence="1" id="KW-0732">Signal</keyword>
<evidence type="ECO:0000256" key="1">
    <source>
        <dbReference type="SAM" id="SignalP"/>
    </source>
</evidence>
<dbReference type="EMBL" id="JASWER010000003">
    <property type="protein sequence ID" value="MDL5376519.1"/>
    <property type="molecule type" value="Genomic_DNA"/>
</dbReference>
<sequence>MYKWMMPLALTVLLAGCGTADEAPTEQAAEETKAPLPEEVETLYTSYQQALESGDAEALADIDYAGELTDIPATGAEMRDLTPGDMYESWVNEDGDVAFIVHEMEDADGNELPNRLSKVAIKDGEDWKLVVTPALIPADVIGEVGDMLTGIEANEYGVNAEANARLAEVPEDEAGPIYDQVNAQTDYVALEADNNVFLLMAETLTVPENQDTMADYFEAYRTWYTDNEAALKKAAATEDPVEYLESLEPLKQKLEQAIDGYDENLVDPSFG</sequence>
<organism evidence="2 3">
    <name type="scientific">Exiguobacterium mexicanum</name>
    <dbReference type="NCBI Taxonomy" id="340146"/>
    <lineage>
        <taxon>Bacteria</taxon>
        <taxon>Bacillati</taxon>
        <taxon>Bacillota</taxon>
        <taxon>Bacilli</taxon>
        <taxon>Bacillales</taxon>
        <taxon>Bacillales Family XII. Incertae Sedis</taxon>
        <taxon>Exiguobacterium</taxon>
    </lineage>
</organism>
<keyword evidence="3" id="KW-1185">Reference proteome</keyword>
<dbReference type="PROSITE" id="PS51257">
    <property type="entry name" value="PROKAR_LIPOPROTEIN"/>
    <property type="match status" value="1"/>
</dbReference>
<dbReference type="Proteomes" id="UP001230807">
    <property type="component" value="Unassembled WGS sequence"/>
</dbReference>
<comment type="caution">
    <text evidence="2">The sequence shown here is derived from an EMBL/GenBank/DDBJ whole genome shotgun (WGS) entry which is preliminary data.</text>
</comment>
<evidence type="ECO:0008006" key="4">
    <source>
        <dbReference type="Google" id="ProtNLM"/>
    </source>
</evidence>
<reference evidence="2 3" key="1">
    <citation type="submission" date="2023-06" db="EMBL/GenBank/DDBJ databases">
        <title>Influencing factors and mechanism of Cr(VI) reduction by facultative anaerobic Exiguobacterium sp. PY14.</title>
        <authorList>
            <person name="Zou L."/>
        </authorList>
    </citation>
    <scope>NUCLEOTIDE SEQUENCE [LARGE SCALE GENOMIC DNA]</scope>
    <source>
        <strain evidence="2 3">PY14</strain>
    </source>
</reference>
<proteinExistence type="predicted"/>
<gene>
    <name evidence="2" type="ORF">QR695_05810</name>
</gene>